<evidence type="ECO:0000256" key="2">
    <source>
        <dbReference type="ARBA" id="ARBA00022448"/>
    </source>
</evidence>
<dbReference type="FunFam" id="1.10.3590.10:FF:000002">
    <property type="entry name" value="acid-sensing ion channel 1 isoform X2"/>
    <property type="match status" value="1"/>
</dbReference>
<gene>
    <name evidence="12" type="ORF">SMAX5B_011228</name>
</gene>
<keyword evidence="2 11" id="KW-0813">Transport</keyword>
<keyword evidence="3 11" id="KW-0894">Sodium channel</keyword>
<evidence type="ECO:0000256" key="6">
    <source>
        <dbReference type="ARBA" id="ARBA00023053"/>
    </source>
</evidence>
<sequence>MWATAPEALLGNEAFPAAVGALWAAMALEGRCLRRGSPAMLRKSCQRHPTRPALARVTSTLLSRTRLHGLRHVCFPGGSVGRRAFWLLALCTSLGLLLSWSSNRLLHWLSFPTHTRVHTEWAKELAFPTVTICNNNPIRLYKLTKSDLYFAGHWLGLLLANRTVRPMVLDLLQEDRRAWFRKLSDFRLFLPPRNFEGTNLEFMDRLSHQLDDMLLSCKYRGEPCGAHNFSSLDLSRSLTSLARASSAGSGFEDTGNNGGGDVLHMKVILPKAFMRANTSVNCSLIHGGSAWLRRAADINPQPQQQQQQLVLSVFTRYGKCYVFNAAEEGKTLRTTMKGGTGNGLEIMLDIQQDEYLPVWGDTEDTAFEAGVRVQIHSQAEPAFVHELGFGVAPGFQTFVATQEQRLTYLPPPWGECESKALESGFFQVYSVTACRIDCETRYIVENCNCRMVHMPGNAPYCTPEQYKDCAEPALAKLSSVESSNCMCRTPCNMTRYNKELSMVKIPSKTSARYLQKKFNKTEKYITDNILVLDVFFEALNYETIEQKKAYEVAGLLGDIGGQMGLFIGASILTILELFDYAYEVVKDRLLELLSRDDEEESHGEDVSSCDPVANHTESISHAVTVPLQTTLGTLEEIAC</sequence>
<evidence type="ECO:0000256" key="11">
    <source>
        <dbReference type="RuleBase" id="RU000679"/>
    </source>
</evidence>
<evidence type="ECO:0000256" key="10">
    <source>
        <dbReference type="ARBA" id="ARBA00023303"/>
    </source>
</evidence>
<organism evidence="12 13">
    <name type="scientific">Scophthalmus maximus</name>
    <name type="common">Turbot</name>
    <name type="synonym">Psetta maxima</name>
    <dbReference type="NCBI Taxonomy" id="52904"/>
    <lineage>
        <taxon>Eukaryota</taxon>
        <taxon>Metazoa</taxon>
        <taxon>Chordata</taxon>
        <taxon>Craniata</taxon>
        <taxon>Vertebrata</taxon>
        <taxon>Euteleostomi</taxon>
        <taxon>Actinopterygii</taxon>
        <taxon>Neopterygii</taxon>
        <taxon>Teleostei</taxon>
        <taxon>Neoteleostei</taxon>
        <taxon>Acanthomorphata</taxon>
        <taxon>Carangaria</taxon>
        <taxon>Pleuronectiformes</taxon>
        <taxon>Pleuronectoidei</taxon>
        <taxon>Scophthalmidae</taxon>
        <taxon>Scophthalmus</taxon>
    </lineage>
</organism>
<evidence type="ECO:0000256" key="5">
    <source>
        <dbReference type="ARBA" id="ARBA00022989"/>
    </source>
</evidence>
<dbReference type="Proteomes" id="UP000246464">
    <property type="component" value="Chromosome 19"/>
</dbReference>
<keyword evidence="7 11" id="KW-0406">Ion transport</keyword>
<dbReference type="PRINTS" id="PR01078">
    <property type="entry name" value="AMINACHANNEL"/>
</dbReference>
<dbReference type="PROSITE" id="PS01206">
    <property type="entry name" value="ASC"/>
    <property type="match status" value="1"/>
</dbReference>
<evidence type="ECO:0000313" key="12">
    <source>
        <dbReference type="EMBL" id="AWP19354.1"/>
    </source>
</evidence>
<name>A0A2U9CRR4_SCOMX</name>
<evidence type="ECO:0000256" key="4">
    <source>
        <dbReference type="ARBA" id="ARBA00022692"/>
    </source>
</evidence>
<dbReference type="PANTHER" id="PTHR11690">
    <property type="entry name" value="AMILORIDE-SENSITIVE SODIUM CHANNEL-RELATED"/>
    <property type="match status" value="1"/>
</dbReference>
<evidence type="ECO:0000256" key="1">
    <source>
        <dbReference type="ARBA" id="ARBA00004141"/>
    </source>
</evidence>
<dbReference type="EMBL" id="CP026261">
    <property type="protein sequence ID" value="AWP19354.1"/>
    <property type="molecule type" value="Genomic_DNA"/>
</dbReference>
<evidence type="ECO:0000256" key="9">
    <source>
        <dbReference type="ARBA" id="ARBA00023201"/>
    </source>
</evidence>
<keyword evidence="10 11" id="KW-0407">Ion channel</keyword>
<keyword evidence="8" id="KW-0472">Membrane</keyword>
<dbReference type="InterPro" id="IPR020903">
    <property type="entry name" value="ENaC_CS"/>
</dbReference>
<dbReference type="PANTHER" id="PTHR11690:SF128">
    <property type="entry name" value="ACID-SENSING ION CHANNEL 2"/>
    <property type="match status" value="1"/>
</dbReference>
<protein>
    <submittedName>
        <fullName evidence="12">Acid-sensing ion channel 2</fullName>
    </submittedName>
</protein>
<dbReference type="Gene3D" id="2.60.470.10">
    <property type="entry name" value="Acid-sensing ion channels like domains"/>
    <property type="match status" value="1"/>
</dbReference>
<accession>A0A2U9CRR4</accession>
<dbReference type="AlphaFoldDB" id="A0A2U9CRR4"/>
<keyword evidence="9 11" id="KW-0739">Sodium transport</keyword>
<dbReference type="Gene3D" id="1.10.3590.10">
    <property type="entry name" value="acid-sensing ion channel 1 domain"/>
    <property type="match status" value="1"/>
</dbReference>
<dbReference type="STRING" id="52904.ENSSMAP00000018582"/>
<evidence type="ECO:0000256" key="3">
    <source>
        <dbReference type="ARBA" id="ARBA00022461"/>
    </source>
</evidence>
<evidence type="ECO:0000313" key="13">
    <source>
        <dbReference type="Proteomes" id="UP000246464"/>
    </source>
</evidence>
<dbReference type="InterPro" id="IPR001873">
    <property type="entry name" value="ENaC"/>
</dbReference>
<keyword evidence="5" id="KW-1133">Transmembrane helix</keyword>
<dbReference type="FunFam" id="1.10.287.820:FF:000001">
    <property type="entry name" value="acid-sensing ion channel 1 isoform X2"/>
    <property type="match status" value="1"/>
</dbReference>
<dbReference type="GO" id="GO:0015280">
    <property type="term" value="F:ligand-gated sodium channel activity"/>
    <property type="evidence" value="ECO:0007669"/>
    <property type="project" value="TreeGrafter"/>
</dbReference>
<comment type="subcellular location">
    <subcellularLocation>
        <location evidence="1">Membrane</location>
        <topology evidence="1">Multi-pass membrane protein</topology>
    </subcellularLocation>
</comment>
<dbReference type="Pfam" id="PF00858">
    <property type="entry name" value="ASC"/>
    <property type="match status" value="2"/>
</dbReference>
<evidence type="ECO:0000256" key="7">
    <source>
        <dbReference type="ARBA" id="ARBA00023065"/>
    </source>
</evidence>
<keyword evidence="13" id="KW-1185">Reference proteome</keyword>
<evidence type="ECO:0000256" key="8">
    <source>
        <dbReference type="ARBA" id="ARBA00023136"/>
    </source>
</evidence>
<keyword evidence="4 11" id="KW-0812">Transmembrane</keyword>
<comment type="similarity">
    <text evidence="11">Belongs to the amiloride-sensitive sodium channel (TC 1.A.6) family.</text>
</comment>
<keyword evidence="6" id="KW-0915">Sodium</keyword>
<proteinExistence type="inferred from homology"/>
<reference evidence="12 13" key="1">
    <citation type="submission" date="2017-12" db="EMBL/GenBank/DDBJ databases">
        <title>Integrating genomic resources of turbot (Scophthalmus maximus) in depth evaluation of genetic and physical mapping variation across individuals.</title>
        <authorList>
            <person name="Martinez P."/>
        </authorList>
    </citation>
    <scope>NUCLEOTIDE SEQUENCE [LARGE SCALE GENOMIC DNA]</scope>
</reference>
<dbReference type="Gene3D" id="1.10.287.820">
    <property type="entry name" value="Acid-sensing ion channel domain"/>
    <property type="match status" value="1"/>
</dbReference>
<dbReference type="GO" id="GO:0005886">
    <property type="term" value="C:plasma membrane"/>
    <property type="evidence" value="ECO:0007669"/>
    <property type="project" value="TreeGrafter"/>
</dbReference>